<dbReference type="InterPro" id="IPR010930">
    <property type="entry name" value="Flg_bb/hook_C_dom"/>
</dbReference>
<dbReference type="OrthoDB" id="9800375at2"/>
<name>A0A143HHF1_9BACL</name>
<feature type="domain" description="Flagellar hook protein FlgE/F/G-like D1" evidence="5">
    <location>
        <begin position="119"/>
        <end position="180"/>
    </location>
</feature>
<sequence length="279" mass="30561">MFRGFYTVATGMIAEQRRTELLSNNIANANTPGFKADQSTIRAFPDMLMSTITKSGPANRQNGYEGSSVKQIGALGTGTYMQETLPDYTQGQITATDMPTDVALVDGNLPVNEETGTKGAIFYRLQNEAGNEAYTRNGSFTLDAAGNLVNSQGLFVLSDQGQKINLQSDDFQIRENGDVYEQGRRVAKLGVAYSDEPDTLAKRDAGLYYTNNGDNLPSAYTVNGVQFSTKQGYIERSNVDSARTMTDMMTAYRAFEANQKILQAYDRSMDKAVNEIGKV</sequence>
<reference evidence="6 7" key="1">
    <citation type="journal article" date="2016" name="Genome Announc.">
        <title>Whole-Genome Sequence of Rummeliibacillus stabekisii Strain PP9 Isolated from Antarctic Soil.</title>
        <authorList>
            <person name="da Mota F.F."/>
            <person name="Vollu R.E."/>
            <person name="Jurelevicius D."/>
            <person name="Seldin L."/>
        </authorList>
    </citation>
    <scope>NUCLEOTIDE SEQUENCE [LARGE SCALE GENOMIC DNA]</scope>
    <source>
        <strain evidence="6 7">PP9</strain>
    </source>
</reference>
<dbReference type="Pfam" id="PF22692">
    <property type="entry name" value="LlgE_F_G_D1"/>
    <property type="match status" value="1"/>
</dbReference>
<dbReference type="EMBL" id="CP014806">
    <property type="protein sequence ID" value="AMX00916.1"/>
    <property type="molecule type" value="Genomic_DNA"/>
</dbReference>
<evidence type="ECO:0000259" key="5">
    <source>
        <dbReference type="Pfam" id="PF22692"/>
    </source>
</evidence>
<evidence type="ECO:0000259" key="3">
    <source>
        <dbReference type="Pfam" id="PF00460"/>
    </source>
</evidence>
<feature type="domain" description="Flagellar basal-body/hook protein C-terminal" evidence="4">
    <location>
        <begin position="230"/>
        <end position="274"/>
    </location>
</feature>
<keyword evidence="2" id="KW-0975">Bacterial flagellum</keyword>
<evidence type="ECO:0000313" key="7">
    <source>
        <dbReference type="Proteomes" id="UP000076021"/>
    </source>
</evidence>
<keyword evidence="7" id="KW-1185">Reference proteome</keyword>
<dbReference type="InterPro" id="IPR001444">
    <property type="entry name" value="Flag_bb_rod_N"/>
</dbReference>
<comment type="similarity">
    <text evidence="1 2">Belongs to the flagella basal body rod proteins family.</text>
</comment>
<evidence type="ECO:0000256" key="2">
    <source>
        <dbReference type="RuleBase" id="RU362116"/>
    </source>
</evidence>
<comment type="subcellular location">
    <subcellularLocation>
        <location evidence="2">Bacterial flagellum basal body</location>
    </subcellularLocation>
</comment>
<evidence type="ECO:0000259" key="4">
    <source>
        <dbReference type="Pfam" id="PF06429"/>
    </source>
</evidence>
<dbReference type="KEGG" id="rst:ATY39_16925"/>
<dbReference type="RefSeq" id="WP_066791759.1">
    <property type="nucleotide sequence ID" value="NZ_CP014806.1"/>
</dbReference>
<dbReference type="PANTHER" id="PTHR30435">
    <property type="entry name" value="FLAGELLAR PROTEIN"/>
    <property type="match status" value="1"/>
</dbReference>
<dbReference type="InterPro" id="IPR053967">
    <property type="entry name" value="LlgE_F_G-like_D1"/>
</dbReference>
<dbReference type="PROSITE" id="PS00588">
    <property type="entry name" value="FLAGELLA_BB_ROD"/>
    <property type="match status" value="1"/>
</dbReference>
<proteinExistence type="inferred from homology"/>
<accession>A0A143HHF1</accession>
<dbReference type="Pfam" id="PF00460">
    <property type="entry name" value="Flg_bb_rod"/>
    <property type="match status" value="1"/>
</dbReference>
<dbReference type="InterPro" id="IPR019776">
    <property type="entry name" value="Flagellar_basal_body_rod_CS"/>
</dbReference>
<protein>
    <submittedName>
        <fullName evidence="6">Flagellar biosynthesis protein FlgG</fullName>
    </submittedName>
</protein>
<dbReference type="STRING" id="241244.ATY39_16925"/>
<dbReference type="PANTHER" id="PTHR30435:SF19">
    <property type="entry name" value="FLAGELLAR BASAL-BODY ROD PROTEIN FLGG"/>
    <property type="match status" value="1"/>
</dbReference>
<dbReference type="AlphaFoldDB" id="A0A143HHF1"/>
<dbReference type="SUPFAM" id="SSF117143">
    <property type="entry name" value="Flagellar hook protein flgE"/>
    <property type="match status" value="1"/>
</dbReference>
<gene>
    <name evidence="6" type="ORF">ATY39_16925</name>
</gene>
<dbReference type="InterPro" id="IPR020013">
    <property type="entry name" value="Flagellar_FlgE/F/G"/>
</dbReference>
<dbReference type="Pfam" id="PF06429">
    <property type="entry name" value="Flg_bbr_C"/>
    <property type="match status" value="1"/>
</dbReference>
<reference evidence="7" key="2">
    <citation type="submission" date="2016-03" db="EMBL/GenBank/DDBJ databases">
        <authorList>
            <person name="Ploux O."/>
        </authorList>
    </citation>
    <scope>NUCLEOTIDE SEQUENCE [LARGE SCALE GENOMIC DNA]</scope>
    <source>
        <strain evidence="7">PP9</strain>
    </source>
</reference>
<dbReference type="InterPro" id="IPR037925">
    <property type="entry name" value="FlgE/F/G-like"/>
</dbReference>
<dbReference type="GO" id="GO:0071978">
    <property type="term" value="P:bacterial-type flagellum-dependent swarming motility"/>
    <property type="evidence" value="ECO:0007669"/>
    <property type="project" value="TreeGrafter"/>
</dbReference>
<keyword evidence="6" id="KW-0282">Flagellum</keyword>
<dbReference type="Proteomes" id="UP000076021">
    <property type="component" value="Chromosome"/>
</dbReference>
<feature type="domain" description="Flagellar basal body rod protein N-terminal" evidence="3">
    <location>
        <begin position="5"/>
        <end position="35"/>
    </location>
</feature>
<evidence type="ECO:0000313" key="6">
    <source>
        <dbReference type="EMBL" id="AMX00916.1"/>
    </source>
</evidence>
<evidence type="ECO:0000256" key="1">
    <source>
        <dbReference type="ARBA" id="ARBA00009677"/>
    </source>
</evidence>
<organism evidence="6 7">
    <name type="scientific">Rummeliibacillus stabekisii</name>
    <dbReference type="NCBI Taxonomy" id="241244"/>
    <lineage>
        <taxon>Bacteria</taxon>
        <taxon>Bacillati</taxon>
        <taxon>Bacillota</taxon>
        <taxon>Bacilli</taxon>
        <taxon>Bacillales</taxon>
        <taxon>Caryophanaceae</taxon>
        <taxon>Rummeliibacillus</taxon>
    </lineage>
</organism>
<keyword evidence="6" id="KW-0969">Cilium</keyword>
<dbReference type="NCBIfam" id="TIGR03506">
    <property type="entry name" value="FlgEFG_subfam"/>
    <property type="match status" value="1"/>
</dbReference>
<keyword evidence="6" id="KW-0966">Cell projection</keyword>
<dbReference type="GO" id="GO:0009425">
    <property type="term" value="C:bacterial-type flagellum basal body"/>
    <property type="evidence" value="ECO:0007669"/>
    <property type="project" value="UniProtKB-SubCell"/>
</dbReference>